<feature type="region of interest" description="Disordered" evidence="1">
    <location>
        <begin position="373"/>
        <end position="407"/>
    </location>
</feature>
<comment type="caution">
    <text evidence="2">The sequence shown here is derived from an EMBL/GenBank/DDBJ whole genome shotgun (WGS) entry which is preliminary data.</text>
</comment>
<sequence length="407" mass="46616">MYGEFSTPTRAVQSRQLNKITSAKMEPISSRPHASITLSGGCGSKNYERLAARQRQWLNRPEFSDEFRYQEQFKHQEVNINRGNEMDSYPDELDDDTMHSFEEPPKKRASSHNNCWNIENLMSNCCYDGVTGQLLSKELCLKNLNSALKSKKKFDFYEALQPRMSKSHCLLSFCLLILDRSSKRSTKEENQPKIVFDLAKAREVDEERMLPGGKKVLITSLIEASMTANWVGKTAVTKAVISVLKELLHRDEYFLVYSSPDSDRHTSYPPIEREFFSMFASVLSSGFRMDAEYSSHVALVATIRGVTRNFIDKQRREKESTQEQYVPMLLKKFFEHFQSDPLFRFGEAPIQDSPRISAVANCLKRHSVKMTTSHFPADNTSNDAEEPSIGPPVLKKSLRTGRKRGHN</sequence>
<evidence type="ECO:0000313" key="3">
    <source>
        <dbReference type="Proteomes" id="UP000230233"/>
    </source>
</evidence>
<dbReference type="AlphaFoldDB" id="A0A2G5URS4"/>
<evidence type="ECO:0000313" key="2">
    <source>
        <dbReference type="EMBL" id="PIC42255.1"/>
    </source>
</evidence>
<dbReference type="OrthoDB" id="5878733at2759"/>
<gene>
    <name evidence="2" type="primary">Cnig_chr_III.g9389</name>
    <name evidence="2" type="ORF">B9Z55_009389</name>
</gene>
<organism evidence="2 3">
    <name type="scientific">Caenorhabditis nigoni</name>
    <dbReference type="NCBI Taxonomy" id="1611254"/>
    <lineage>
        <taxon>Eukaryota</taxon>
        <taxon>Metazoa</taxon>
        <taxon>Ecdysozoa</taxon>
        <taxon>Nematoda</taxon>
        <taxon>Chromadorea</taxon>
        <taxon>Rhabditida</taxon>
        <taxon>Rhabditina</taxon>
        <taxon>Rhabditomorpha</taxon>
        <taxon>Rhabditoidea</taxon>
        <taxon>Rhabditidae</taxon>
        <taxon>Peloderinae</taxon>
        <taxon>Caenorhabditis</taxon>
    </lineage>
</organism>
<feature type="compositionally biased region" description="Polar residues" evidence="1">
    <location>
        <begin position="373"/>
        <end position="382"/>
    </location>
</feature>
<feature type="compositionally biased region" description="Basic residues" evidence="1">
    <location>
        <begin position="396"/>
        <end position="407"/>
    </location>
</feature>
<keyword evidence="3" id="KW-1185">Reference proteome</keyword>
<dbReference type="EMBL" id="PDUG01000003">
    <property type="protein sequence ID" value="PIC42255.1"/>
    <property type="molecule type" value="Genomic_DNA"/>
</dbReference>
<accession>A0A2G5URS4</accession>
<dbReference type="PANTHER" id="PTHR22921">
    <property type="entry name" value="PROTEIN CBG20088-RELATED"/>
    <property type="match status" value="1"/>
</dbReference>
<dbReference type="PANTHER" id="PTHR22921:SF27">
    <property type="entry name" value="C2H2-TYPE DOMAIN-CONTAINING PROTEIN-RELATED"/>
    <property type="match status" value="1"/>
</dbReference>
<protein>
    <submittedName>
        <fullName evidence="2">Uncharacterized protein</fullName>
    </submittedName>
</protein>
<feature type="region of interest" description="Disordered" evidence="1">
    <location>
        <begin position="83"/>
        <end position="110"/>
    </location>
</feature>
<dbReference type="Proteomes" id="UP000230233">
    <property type="component" value="Chromosome III"/>
</dbReference>
<proteinExistence type="predicted"/>
<name>A0A2G5URS4_9PELO</name>
<feature type="compositionally biased region" description="Basic and acidic residues" evidence="1">
    <location>
        <begin position="96"/>
        <end position="106"/>
    </location>
</feature>
<reference evidence="3" key="1">
    <citation type="submission" date="2017-10" db="EMBL/GenBank/DDBJ databases">
        <title>Rapid genome shrinkage in a self-fertile nematode reveals novel sperm competition proteins.</title>
        <authorList>
            <person name="Yin D."/>
            <person name="Schwarz E.M."/>
            <person name="Thomas C.G."/>
            <person name="Felde R.L."/>
            <person name="Korf I.F."/>
            <person name="Cutter A.D."/>
            <person name="Schartner C.M."/>
            <person name="Ralston E.J."/>
            <person name="Meyer B.J."/>
            <person name="Haag E.S."/>
        </authorList>
    </citation>
    <scope>NUCLEOTIDE SEQUENCE [LARGE SCALE GENOMIC DNA]</scope>
    <source>
        <strain evidence="3">JU1422</strain>
    </source>
</reference>
<evidence type="ECO:0000256" key="1">
    <source>
        <dbReference type="SAM" id="MobiDB-lite"/>
    </source>
</evidence>